<sequence length="414" mass="45138">MVIIPNGYFSAPFSPPPSGSSSGEHPTSVCLRPRPHSCLSPCYGWSNSILSASCMCWTPPSKLDVLPAPQIGGAPTDCATGGRRNVDCRHASFLMATFSVSTVDEPLQELTARVCAHDPFSRSARVNWPDAPSRRKSVVSPLFSRASIAPIKHDTFPPLQGCRGCGASPREPPYPVHGLPLTYDLACRNVLQDNSPPLLSWEHHSRRPFLRRASRSGETEDLLENSPTSGTVRHDSHTRKSGGDVRAVTRSGTGLCVCCERFAIDWCAGRQASFQVLIGGRGSHMSPASEAILLACPSGVRALYLLHGELSVSLLEMGPKKKCSFNEKFQSEYKFLKSCENISARVRCLRCSSEFSVQYRGRLDTEDHGKSDKHKKALSAASSANITSFFENKVAGGNVLQKRQHLPTTLQNMN</sequence>
<protein>
    <submittedName>
        <fullName evidence="2">Uncharacterized protein</fullName>
    </submittedName>
</protein>
<evidence type="ECO:0000313" key="2">
    <source>
        <dbReference type="EMBL" id="KAJ8881005.1"/>
    </source>
</evidence>
<organism evidence="2 3">
    <name type="scientific">Dryococelus australis</name>
    <dbReference type="NCBI Taxonomy" id="614101"/>
    <lineage>
        <taxon>Eukaryota</taxon>
        <taxon>Metazoa</taxon>
        <taxon>Ecdysozoa</taxon>
        <taxon>Arthropoda</taxon>
        <taxon>Hexapoda</taxon>
        <taxon>Insecta</taxon>
        <taxon>Pterygota</taxon>
        <taxon>Neoptera</taxon>
        <taxon>Polyneoptera</taxon>
        <taxon>Phasmatodea</taxon>
        <taxon>Verophasmatodea</taxon>
        <taxon>Anareolatae</taxon>
        <taxon>Phasmatidae</taxon>
        <taxon>Eurycanthinae</taxon>
        <taxon>Dryococelus</taxon>
    </lineage>
</organism>
<keyword evidence="3" id="KW-1185">Reference proteome</keyword>
<gene>
    <name evidence="2" type="ORF">PR048_017478</name>
</gene>
<comment type="caution">
    <text evidence="2">The sequence shown here is derived from an EMBL/GenBank/DDBJ whole genome shotgun (WGS) entry which is preliminary data.</text>
</comment>
<dbReference type="EMBL" id="JARBHB010000006">
    <property type="protein sequence ID" value="KAJ8881005.1"/>
    <property type="molecule type" value="Genomic_DNA"/>
</dbReference>
<reference evidence="2 3" key="1">
    <citation type="submission" date="2023-02" db="EMBL/GenBank/DDBJ databases">
        <title>LHISI_Scaffold_Assembly.</title>
        <authorList>
            <person name="Stuart O.P."/>
            <person name="Cleave R."/>
            <person name="Magrath M.J.L."/>
            <person name="Mikheyev A.S."/>
        </authorList>
    </citation>
    <scope>NUCLEOTIDE SEQUENCE [LARGE SCALE GENOMIC DNA]</scope>
    <source>
        <strain evidence="2">Daus_M_001</strain>
        <tissue evidence="2">Leg muscle</tissue>
    </source>
</reference>
<evidence type="ECO:0000313" key="3">
    <source>
        <dbReference type="Proteomes" id="UP001159363"/>
    </source>
</evidence>
<evidence type="ECO:0000256" key="1">
    <source>
        <dbReference type="SAM" id="MobiDB-lite"/>
    </source>
</evidence>
<name>A0ABQ9H9U4_9NEOP</name>
<accession>A0ABQ9H9U4</accession>
<dbReference type="Proteomes" id="UP001159363">
    <property type="component" value="Chromosome 5"/>
</dbReference>
<feature type="region of interest" description="Disordered" evidence="1">
    <location>
        <begin position="212"/>
        <end position="247"/>
    </location>
</feature>
<proteinExistence type="predicted"/>